<protein>
    <submittedName>
        <fullName evidence="1">Uncharacterized protein</fullName>
    </submittedName>
</protein>
<dbReference type="STRING" id="880071.Fleli_3661"/>
<dbReference type="HOGENOM" id="CLU_2464532_0_0_10"/>
<dbReference type="AlphaFoldDB" id="I4APU1"/>
<name>I4APU1_BERLS</name>
<reference evidence="2" key="1">
    <citation type="submission" date="2012-06" db="EMBL/GenBank/DDBJ databases">
        <title>The complete genome of Flexibacter litoralis DSM 6794.</title>
        <authorList>
            <person name="Lucas S."/>
            <person name="Copeland A."/>
            <person name="Lapidus A."/>
            <person name="Glavina del Rio T."/>
            <person name="Dalin E."/>
            <person name="Tice H."/>
            <person name="Bruce D."/>
            <person name="Goodwin L."/>
            <person name="Pitluck S."/>
            <person name="Peters L."/>
            <person name="Ovchinnikova G."/>
            <person name="Lu M."/>
            <person name="Kyrpides N."/>
            <person name="Mavromatis K."/>
            <person name="Ivanova N."/>
            <person name="Brettin T."/>
            <person name="Detter J.C."/>
            <person name="Han C."/>
            <person name="Larimer F."/>
            <person name="Land M."/>
            <person name="Hauser L."/>
            <person name="Markowitz V."/>
            <person name="Cheng J.-F."/>
            <person name="Hugenholtz P."/>
            <person name="Woyke T."/>
            <person name="Wu D."/>
            <person name="Spring S."/>
            <person name="Lang E."/>
            <person name="Kopitz M."/>
            <person name="Brambilla E."/>
            <person name="Klenk H.-P."/>
            <person name="Eisen J.A."/>
        </authorList>
    </citation>
    <scope>NUCLEOTIDE SEQUENCE [LARGE SCALE GENOMIC DNA]</scope>
    <source>
        <strain evidence="2">ATCC 23117 / DSM 6794 / NBRC 15988 / NCIMB 1366 / Sio-4</strain>
    </source>
</reference>
<dbReference type="OrthoDB" id="9801704at2"/>
<dbReference type="RefSeq" id="WP_014799400.1">
    <property type="nucleotide sequence ID" value="NC_018018.1"/>
</dbReference>
<sequence length="88" mass="10383">MKNITIPEEEYLALKQTINELQEKISLLKDEEFIKKLQRTYQLFVTSTENQTDKEIPHLSIKRGSGKDVIRNMSNDFDAPLDDFKDYM</sequence>
<evidence type="ECO:0000313" key="1">
    <source>
        <dbReference type="EMBL" id="AFM05976.1"/>
    </source>
</evidence>
<accession>I4APU1</accession>
<dbReference type="PATRIC" id="fig|880071.3.peg.3666"/>
<evidence type="ECO:0000313" key="2">
    <source>
        <dbReference type="Proteomes" id="UP000006054"/>
    </source>
</evidence>
<proteinExistence type="predicted"/>
<dbReference type="EMBL" id="CP003345">
    <property type="protein sequence ID" value="AFM05976.1"/>
    <property type="molecule type" value="Genomic_DNA"/>
</dbReference>
<keyword evidence="2" id="KW-1185">Reference proteome</keyword>
<gene>
    <name evidence="1" type="ordered locus">Fleli_3661</name>
</gene>
<organism evidence="1 2">
    <name type="scientific">Bernardetia litoralis (strain ATCC 23117 / DSM 6794 / NBRC 15988 / NCIMB 1366 / Fx l1 / Sio-4)</name>
    <name type="common">Flexibacter litoralis</name>
    <dbReference type="NCBI Taxonomy" id="880071"/>
    <lineage>
        <taxon>Bacteria</taxon>
        <taxon>Pseudomonadati</taxon>
        <taxon>Bacteroidota</taxon>
        <taxon>Cytophagia</taxon>
        <taxon>Cytophagales</taxon>
        <taxon>Bernardetiaceae</taxon>
        <taxon>Bernardetia</taxon>
    </lineage>
</organism>
<dbReference type="Proteomes" id="UP000006054">
    <property type="component" value="Chromosome"/>
</dbReference>
<dbReference type="KEGG" id="fli:Fleli_3661"/>